<organism evidence="8 9">
    <name type="scientific">Verruconis gallopava</name>
    <dbReference type="NCBI Taxonomy" id="253628"/>
    <lineage>
        <taxon>Eukaryota</taxon>
        <taxon>Fungi</taxon>
        <taxon>Dikarya</taxon>
        <taxon>Ascomycota</taxon>
        <taxon>Pezizomycotina</taxon>
        <taxon>Dothideomycetes</taxon>
        <taxon>Pleosporomycetidae</taxon>
        <taxon>Venturiales</taxon>
        <taxon>Sympoventuriaceae</taxon>
        <taxon>Verruconis</taxon>
    </lineage>
</organism>
<keyword evidence="9" id="KW-1185">Reference proteome</keyword>
<name>A0A0D2A3Y7_9PEZI</name>
<dbReference type="PANTHER" id="PTHR15893">
    <property type="entry name" value="RIBOSOMAL PROTEIN L27"/>
    <property type="match status" value="1"/>
</dbReference>
<dbReference type="FunCoup" id="A0A0D2A3Y7">
    <property type="interactions" value="223"/>
</dbReference>
<dbReference type="Proteomes" id="UP000053259">
    <property type="component" value="Unassembled WGS sequence"/>
</dbReference>
<keyword evidence="4" id="KW-0496">Mitochondrion</keyword>
<feature type="region of interest" description="Disordered" evidence="7">
    <location>
        <begin position="48"/>
        <end position="76"/>
    </location>
</feature>
<feature type="compositionally biased region" description="Polar residues" evidence="7">
    <location>
        <begin position="49"/>
        <end position="59"/>
    </location>
</feature>
<dbReference type="PRINTS" id="PR00063">
    <property type="entry name" value="RIBOSOMALL27"/>
</dbReference>
<dbReference type="RefSeq" id="XP_016211372.1">
    <property type="nucleotide sequence ID" value="XM_016360695.1"/>
</dbReference>
<evidence type="ECO:0000256" key="6">
    <source>
        <dbReference type="ARBA" id="ARBA00035267"/>
    </source>
</evidence>
<accession>A0A0D2A3Y7</accession>
<dbReference type="STRING" id="253628.A0A0D2A3Y7"/>
<evidence type="ECO:0000313" key="9">
    <source>
        <dbReference type="Proteomes" id="UP000053259"/>
    </source>
</evidence>
<dbReference type="Gene3D" id="2.40.50.100">
    <property type="match status" value="1"/>
</dbReference>
<dbReference type="OrthoDB" id="1867012at2759"/>
<evidence type="ECO:0000256" key="7">
    <source>
        <dbReference type="SAM" id="MobiDB-lite"/>
    </source>
</evidence>
<dbReference type="FunFam" id="2.40.50.100:FF:000042">
    <property type="entry name" value="50S ribosomal protein L27"/>
    <property type="match status" value="1"/>
</dbReference>
<dbReference type="GO" id="GO:0005762">
    <property type="term" value="C:mitochondrial large ribosomal subunit"/>
    <property type="evidence" value="ECO:0007669"/>
    <property type="project" value="TreeGrafter"/>
</dbReference>
<evidence type="ECO:0000256" key="2">
    <source>
        <dbReference type="ARBA" id="ARBA00010797"/>
    </source>
</evidence>
<dbReference type="InParanoid" id="A0A0D2A3Y7"/>
<evidence type="ECO:0000256" key="1">
    <source>
        <dbReference type="ARBA" id="ARBA00004173"/>
    </source>
</evidence>
<evidence type="ECO:0000256" key="3">
    <source>
        <dbReference type="ARBA" id="ARBA00022980"/>
    </source>
</evidence>
<dbReference type="VEuPathDB" id="FungiDB:PV09_06982"/>
<keyword evidence="5" id="KW-0687">Ribonucleoprotein</keyword>
<reference evidence="8 9" key="1">
    <citation type="submission" date="2015-01" db="EMBL/GenBank/DDBJ databases">
        <title>The Genome Sequence of Ochroconis gallopava CBS43764.</title>
        <authorList>
            <consortium name="The Broad Institute Genomics Platform"/>
            <person name="Cuomo C."/>
            <person name="de Hoog S."/>
            <person name="Gorbushina A."/>
            <person name="Stielow B."/>
            <person name="Teixiera M."/>
            <person name="Abouelleil A."/>
            <person name="Chapman S.B."/>
            <person name="Priest M."/>
            <person name="Young S.K."/>
            <person name="Wortman J."/>
            <person name="Nusbaum C."/>
            <person name="Birren B."/>
        </authorList>
    </citation>
    <scope>NUCLEOTIDE SEQUENCE [LARGE SCALE GENOMIC DNA]</scope>
    <source>
        <strain evidence="8 9">CBS 43764</strain>
    </source>
</reference>
<evidence type="ECO:0000313" key="8">
    <source>
        <dbReference type="EMBL" id="KIW01503.1"/>
    </source>
</evidence>
<dbReference type="PANTHER" id="PTHR15893:SF0">
    <property type="entry name" value="LARGE RIBOSOMAL SUBUNIT PROTEIN BL27M"/>
    <property type="match status" value="1"/>
</dbReference>
<dbReference type="Pfam" id="PF01016">
    <property type="entry name" value="Ribosomal_L27"/>
    <property type="match status" value="1"/>
</dbReference>
<comment type="similarity">
    <text evidence="2">Belongs to the bacterial ribosomal protein bL27 family.</text>
</comment>
<evidence type="ECO:0000256" key="5">
    <source>
        <dbReference type="ARBA" id="ARBA00023274"/>
    </source>
</evidence>
<proteinExistence type="inferred from homology"/>
<dbReference type="GO" id="GO:0006412">
    <property type="term" value="P:translation"/>
    <property type="evidence" value="ECO:0007669"/>
    <property type="project" value="InterPro"/>
</dbReference>
<feature type="compositionally biased region" description="Basic residues" evidence="7">
    <location>
        <begin position="270"/>
        <end position="284"/>
    </location>
</feature>
<dbReference type="AlphaFoldDB" id="A0A0D2A3Y7"/>
<keyword evidence="3 8" id="KW-0689">Ribosomal protein</keyword>
<dbReference type="InterPro" id="IPR018261">
    <property type="entry name" value="Ribosomal_bL27_CS"/>
</dbReference>
<feature type="region of interest" description="Disordered" evidence="7">
    <location>
        <begin position="265"/>
        <end position="284"/>
    </location>
</feature>
<dbReference type="EMBL" id="KN847554">
    <property type="protein sequence ID" value="KIW01503.1"/>
    <property type="molecule type" value="Genomic_DNA"/>
</dbReference>
<dbReference type="GeneID" id="27314955"/>
<dbReference type="HOGENOM" id="CLU_062495_1_0_1"/>
<sequence length="284" mass="32291">MAASSLSRPARAVLLSSRYISLPLRPSDQALHYLRSLNNRLRQPVGLTSVRQASHQAQGRANGPKNGPGKRLGAKKTGEQFVVPGNIIYRQRGTLWFPGENCAMGRDHTIYATEKGYVKYYRDPFKHPKRRYIGVALERDWSLPTPKDAPRRRRLGMIPVRINEDSSHLTDNYVPRPSPIAGLDENSVLPEGMSLEPSGKGGHLRPTFTLKDGTLLKMRSNYMFREDNWQIGRAAERARTRVRPFKKGNRWLAWRKRTAKRARIAEMKSVNKKGKAKKKATPRS</sequence>
<evidence type="ECO:0000256" key="4">
    <source>
        <dbReference type="ARBA" id="ARBA00023128"/>
    </source>
</evidence>
<protein>
    <recommendedName>
        <fullName evidence="6">Large ribosomal subunit protein bL27m</fullName>
    </recommendedName>
</protein>
<dbReference type="GO" id="GO:0003735">
    <property type="term" value="F:structural constituent of ribosome"/>
    <property type="evidence" value="ECO:0007669"/>
    <property type="project" value="InterPro"/>
</dbReference>
<dbReference type="SUPFAM" id="SSF110324">
    <property type="entry name" value="Ribosomal L27 protein-like"/>
    <property type="match status" value="1"/>
</dbReference>
<dbReference type="InterPro" id="IPR001684">
    <property type="entry name" value="Ribosomal_bL27"/>
</dbReference>
<comment type="subcellular location">
    <subcellularLocation>
        <location evidence="1">Mitochondrion</location>
    </subcellularLocation>
</comment>
<gene>
    <name evidence="8" type="ORF">PV09_06982</name>
</gene>
<dbReference type="PROSITE" id="PS00831">
    <property type="entry name" value="RIBOSOMAL_L27"/>
    <property type="match status" value="1"/>
</dbReference>